<keyword evidence="3" id="KW-1185">Reference proteome</keyword>
<sequence length="363" mass="40583">MSTTSLAGLARDGQPSAISSIMSARPLARALGRLPRQKPLPCSVCRSRQFTSTAPRAVKPAAGADPNPKEQIKGPEIVAPRSYGKRIDEGFTPKPLPRPIGLPNPPQAGENTGVDSRSMSQKRDDFVDYDKHLARRKELTAQMSKPYFRDWGNLKFHEGKSFISPPRLFKAELSLYFPNFYGQTLVKGSQPTDTTPVLTGKASVVSVFSSQWAETQIESFVSSDANPGLHEAVTHNQDVAQMVYLNYEDNRAKAMLVKWFMGSLRKKFPERDWNKYFLVQRGLSDTIREHIGLLNSKVGYTFLVDQNCRIRWAGSGTAHPDELEGLNRGLVRMAEEVRRANYKPATAREAHSRQHLRSGTLDL</sequence>
<dbReference type="EMBL" id="JAGIXG020000001">
    <property type="protein sequence ID" value="KAI6785655.1"/>
    <property type="molecule type" value="Genomic_DNA"/>
</dbReference>
<gene>
    <name evidence="2" type="ORF">J7T54_005989</name>
</gene>
<reference evidence="2" key="2">
    <citation type="submission" date="2022-07" db="EMBL/GenBank/DDBJ databases">
        <authorList>
            <person name="Goncalves M.F.M."/>
            <person name="Hilario S."/>
            <person name="Van De Peer Y."/>
            <person name="Esteves A.C."/>
            <person name="Alves A."/>
        </authorList>
    </citation>
    <scope>NUCLEOTIDE SEQUENCE</scope>
    <source>
        <strain evidence="2">MUM 19.33</strain>
    </source>
</reference>
<evidence type="ECO:0000256" key="1">
    <source>
        <dbReference type="SAM" id="MobiDB-lite"/>
    </source>
</evidence>
<name>A0A9P9Y9R5_9HYPO</name>
<dbReference type="InterPro" id="IPR007849">
    <property type="entry name" value="ATP10"/>
</dbReference>
<dbReference type="PANTHER" id="PTHR28106:SF1">
    <property type="entry name" value="MITOCHONDRIAL ATPASE COMPLEX SUBUNIT ATP10"/>
    <property type="match status" value="1"/>
</dbReference>
<feature type="region of interest" description="Disordered" evidence="1">
    <location>
        <begin position="85"/>
        <end position="120"/>
    </location>
</feature>
<dbReference type="AlphaFoldDB" id="A0A9P9Y9R5"/>
<reference evidence="2" key="1">
    <citation type="journal article" date="2021" name="J Fungi (Basel)">
        <title>Genomic and Metabolomic Analyses of the Marine Fungus Emericellopsis cladophorae: Insights into Saltwater Adaptability Mechanisms and Its Biosynthetic Potential.</title>
        <authorList>
            <person name="Goncalves M.F.M."/>
            <person name="Hilario S."/>
            <person name="Van de Peer Y."/>
            <person name="Esteves A.C."/>
            <person name="Alves A."/>
        </authorList>
    </citation>
    <scope>NUCLEOTIDE SEQUENCE</scope>
    <source>
        <strain evidence="2">MUM 19.33</strain>
    </source>
</reference>
<feature type="compositionally biased region" description="Polar residues" evidence="1">
    <location>
        <begin position="109"/>
        <end position="119"/>
    </location>
</feature>
<dbReference type="GO" id="GO:0033615">
    <property type="term" value="P:mitochondrial proton-transporting ATP synthase complex assembly"/>
    <property type="evidence" value="ECO:0007669"/>
    <property type="project" value="TreeGrafter"/>
</dbReference>
<organism evidence="2 3">
    <name type="scientific">Emericellopsis cladophorae</name>
    <dbReference type="NCBI Taxonomy" id="2686198"/>
    <lineage>
        <taxon>Eukaryota</taxon>
        <taxon>Fungi</taxon>
        <taxon>Dikarya</taxon>
        <taxon>Ascomycota</taxon>
        <taxon>Pezizomycotina</taxon>
        <taxon>Sordariomycetes</taxon>
        <taxon>Hypocreomycetidae</taxon>
        <taxon>Hypocreales</taxon>
        <taxon>Bionectriaceae</taxon>
        <taxon>Emericellopsis</taxon>
    </lineage>
</organism>
<feature type="compositionally biased region" description="Pro residues" evidence="1">
    <location>
        <begin position="94"/>
        <end position="106"/>
    </location>
</feature>
<dbReference type="RefSeq" id="XP_051366511.1">
    <property type="nucleotide sequence ID" value="XM_051502559.1"/>
</dbReference>
<evidence type="ECO:0000313" key="3">
    <source>
        <dbReference type="Proteomes" id="UP001055219"/>
    </source>
</evidence>
<feature type="region of interest" description="Disordered" evidence="1">
    <location>
        <begin position="51"/>
        <end position="73"/>
    </location>
</feature>
<dbReference type="Proteomes" id="UP001055219">
    <property type="component" value="Unassembled WGS sequence"/>
</dbReference>
<protein>
    <submittedName>
        <fullName evidence="2">Mitochondrial ATPase complex subunit-like protein</fullName>
    </submittedName>
</protein>
<feature type="region of interest" description="Disordered" evidence="1">
    <location>
        <begin position="343"/>
        <end position="363"/>
    </location>
</feature>
<dbReference type="GO" id="GO:0005743">
    <property type="term" value="C:mitochondrial inner membrane"/>
    <property type="evidence" value="ECO:0007669"/>
    <property type="project" value="TreeGrafter"/>
</dbReference>
<dbReference type="GeneID" id="75832472"/>
<evidence type="ECO:0000313" key="2">
    <source>
        <dbReference type="EMBL" id="KAI6785655.1"/>
    </source>
</evidence>
<dbReference type="Pfam" id="PF05176">
    <property type="entry name" value="ATP-synt_10"/>
    <property type="match status" value="1"/>
</dbReference>
<dbReference type="PANTHER" id="PTHR28106">
    <property type="entry name" value="MITOCHONDRIAL ATPASE COMPLEX SUBUNIT ATP10"/>
    <property type="match status" value="1"/>
</dbReference>
<accession>A0A9P9Y9R5</accession>
<comment type="caution">
    <text evidence="2">The sequence shown here is derived from an EMBL/GenBank/DDBJ whole genome shotgun (WGS) entry which is preliminary data.</text>
</comment>
<proteinExistence type="predicted"/>
<dbReference type="OrthoDB" id="17089at2759"/>